<accession>A0A0J6WZ66</accession>
<name>A0A0J6WZ66_9FIRM</name>
<sequence>MADKITLIFCSGDAWYSEVIKAVEHGTITHVAGLILGSTLEAQGICDAGDKYPGCWLHPPSKYTDGQDCKFVTLQINSLAAAEEKARELLGTPYSFHGCIEAGVQMLFNLEPPVDGELTMMCSETWTRILEAGGPIGFALPDFKVDFVAPQRLYDAVIGGAV</sequence>
<dbReference type="RefSeq" id="WP_048513508.1">
    <property type="nucleotide sequence ID" value="NZ_LEKT01000008.1"/>
</dbReference>
<dbReference type="OrthoDB" id="3034941at2"/>
<keyword evidence="2" id="KW-1185">Reference proteome</keyword>
<organism evidence="1 2">
    <name type="scientific">Megasphaera cerevisiae DSM 20462</name>
    <dbReference type="NCBI Taxonomy" id="1122219"/>
    <lineage>
        <taxon>Bacteria</taxon>
        <taxon>Bacillati</taxon>
        <taxon>Bacillota</taxon>
        <taxon>Negativicutes</taxon>
        <taxon>Veillonellales</taxon>
        <taxon>Veillonellaceae</taxon>
        <taxon>Megasphaera</taxon>
    </lineage>
</organism>
<reference evidence="1 2" key="1">
    <citation type="submission" date="2015-06" db="EMBL/GenBank/DDBJ databases">
        <title>Draft genome sequence of beer spoilage bacterium Megasphaera cerevisiae type strain 20462.</title>
        <authorList>
            <person name="Kutumbaka K."/>
            <person name="Pasmowitz J."/>
            <person name="Mategko J."/>
            <person name="Reyes D."/>
            <person name="Friedrich A."/>
            <person name="Han S."/>
            <person name="Martens-Habbena W."/>
            <person name="Neal-McKinney J."/>
            <person name="Janagama H.K."/>
            <person name="Nadala C."/>
            <person name="Samadpour M."/>
        </authorList>
    </citation>
    <scope>NUCLEOTIDE SEQUENCE [LARGE SCALE GENOMIC DNA]</scope>
    <source>
        <strain evidence="1 2">DSM 20462</strain>
    </source>
</reference>
<dbReference type="InParanoid" id="A0A0J6WZ66"/>
<evidence type="ECO:0000313" key="2">
    <source>
        <dbReference type="Proteomes" id="UP000036503"/>
    </source>
</evidence>
<evidence type="ECO:0000313" key="1">
    <source>
        <dbReference type="EMBL" id="KMO87167.1"/>
    </source>
</evidence>
<protein>
    <submittedName>
        <fullName evidence="1">Uncharacterized protein</fullName>
    </submittedName>
</protein>
<proteinExistence type="predicted"/>
<dbReference type="AlphaFoldDB" id="A0A0J6WZ66"/>
<comment type="caution">
    <text evidence="1">The sequence shown here is derived from an EMBL/GenBank/DDBJ whole genome shotgun (WGS) entry which is preliminary data.</text>
</comment>
<dbReference type="Proteomes" id="UP000036503">
    <property type="component" value="Unassembled WGS sequence"/>
</dbReference>
<gene>
    <name evidence="1" type="ORF">AB840_03795</name>
</gene>
<dbReference type="Gene3D" id="3.90.1720.10">
    <property type="entry name" value="endopeptidase domain like (from Nostoc punctiforme)"/>
    <property type="match status" value="1"/>
</dbReference>
<dbReference type="PATRIC" id="fig|1122219.3.peg.3054"/>
<dbReference type="EMBL" id="LEKT01000008">
    <property type="protein sequence ID" value="KMO87167.1"/>
    <property type="molecule type" value="Genomic_DNA"/>
</dbReference>